<dbReference type="InterPro" id="IPR002918">
    <property type="entry name" value="Lipase_EstA/Esterase_EstB"/>
</dbReference>
<dbReference type="EMBL" id="BMCS01000001">
    <property type="protein sequence ID" value="GGF24657.1"/>
    <property type="molecule type" value="Genomic_DNA"/>
</dbReference>
<dbReference type="PANTHER" id="PTHR32015">
    <property type="entry name" value="FASTING INDUCED LIPASE"/>
    <property type="match status" value="1"/>
</dbReference>
<reference evidence="3" key="1">
    <citation type="journal article" date="2019" name="Int. J. Syst. Evol. Microbiol.">
        <title>The Global Catalogue of Microorganisms (GCM) 10K type strain sequencing project: providing services to taxonomists for standard genome sequencing and annotation.</title>
        <authorList>
            <consortium name="The Broad Institute Genomics Platform"/>
            <consortium name="The Broad Institute Genome Sequencing Center for Infectious Disease"/>
            <person name="Wu L."/>
            <person name="Ma J."/>
        </authorList>
    </citation>
    <scope>NUCLEOTIDE SEQUENCE [LARGE SCALE GENOMIC DNA]</scope>
    <source>
        <strain evidence="3">CCM 7855</strain>
    </source>
</reference>
<evidence type="ECO:0000256" key="1">
    <source>
        <dbReference type="SAM" id="SignalP"/>
    </source>
</evidence>
<dbReference type="Pfam" id="PF01674">
    <property type="entry name" value="Lipase_2"/>
    <property type="match status" value="1"/>
</dbReference>
<keyword evidence="3" id="KW-1185">Reference proteome</keyword>
<proteinExistence type="predicted"/>
<comment type="caution">
    <text evidence="2">The sequence shown here is derived from an EMBL/GenBank/DDBJ whole genome shotgun (WGS) entry which is preliminary data.</text>
</comment>
<sequence length="325" mass="33971">MLLLEVLMRPVRFRFGWFVVALIAALLLPATAWSSPASAAPAPGSPAPAAPSDPAVLAGANDFSCRPSAAHPRPVVLVHGTWSTMTGTWKVLAPALKKEGYCVFALDYGKREPNSLENLLNLAGGDAIARSAGTLAQFVTKVRTTTRAAQVDIVGHSQGALVARQYLKFNGGTDAKDPSRNAVHTLVSLAGTNHGTTFNFNQLIGLAGQALGIPVVTLAATAVGPSYIEQMIGSPFLRRLNDGGDTRAGVDYVAVGSRGDNVVTPTAGTFLTAGPGATVRNVWVQDGCPDALVDHMTITSAPRATWIVLDALDPKYGRTHRAPCA</sequence>
<dbReference type="Gene3D" id="3.40.50.1820">
    <property type="entry name" value="alpha/beta hydrolase"/>
    <property type="match status" value="1"/>
</dbReference>
<dbReference type="Proteomes" id="UP000632454">
    <property type="component" value="Unassembled WGS sequence"/>
</dbReference>
<keyword evidence="1" id="KW-0732">Signal</keyword>
<evidence type="ECO:0000313" key="3">
    <source>
        <dbReference type="Proteomes" id="UP000632454"/>
    </source>
</evidence>
<organism evidence="2 3">
    <name type="scientific">Williamsia phyllosphaerae</name>
    <dbReference type="NCBI Taxonomy" id="885042"/>
    <lineage>
        <taxon>Bacteria</taxon>
        <taxon>Bacillati</taxon>
        <taxon>Actinomycetota</taxon>
        <taxon>Actinomycetes</taxon>
        <taxon>Mycobacteriales</taxon>
        <taxon>Nocardiaceae</taxon>
        <taxon>Williamsia</taxon>
    </lineage>
</organism>
<feature type="chain" id="PRO_5045393945" evidence="1">
    <location>
        <begin position="40"/>
        <end position="325"/>
    </location>
</feature>
<protein>
    <submittedName>
        <fullName evidence="2">Lipase</fullName>
    </submittedName>
</protein>
<accession>A0ABQ1UQH3</accession>
<feature type="signal peptide" evidence="1">
    <location>
        <begin position="1"/>
        <end position="39"/>
    </location>
</feature>
<gene>
    <name evidence="2" type="ORF">GCM10007298_20710</name>
</gene>
<dbReference type="InterPro" id="IPR029058">
    <property type="entry name" value="AB_hydrolase_fold"/>
</dbReference>
<name>A0ABQ1UQH3_9NOCA</name>
<evidence type="ECO:0000313" key="2">
    <source>
        <dbReference type="EMBL" id="GGF24657.1"/>
    </source>
</evidence>
<dbReference type="SUPFAM" id="SSF53474">
    <property type="entry name" value="alpha/beta-Hydrolases"/>
    <property type="match status" value="1"/>
</dbReference>
<dbReference type="PANTHER" id="PTHR32015:SF1">
    <property type="entry name" value="LIPASE"/>
    <property type="match status" value="1"/>
</dbReference>